<dbReference type="Gene3D" id="3.30.450.20">
    <property type="entry name" value="PAS domain"/>
    <property type="match status" value="1"/>
</dbReference>
<comment type="caution">
    <text evidence="6">The sequence shown here is derived from an EMBL/GenBank/DDBJ whole genome shotgun (WGS) entry which is preliminary data.</text>
</comment>
<dbReference type="EMBL" id="MKJU01000028">
    <property type="protein sequence ID" value="OHU89865.1"/>
    <property type="molecule type" value="Genomic_DNA"/>
</dbReference>
<dbReference type="CDD" id="cd06225">
    <property type="entry name" value="HAMP"/>
    <property type="match status" value="1"/>
</dbReference>
<dbReference type="InterPro" id="IPR003660">
    <property type="entry name" value="HAMP_dom"/>
</dbReference>
<dbReference type="NCBIfam" id="TIGR00254">
    <property type="entry name" value="GGDEF"/>
    <property type="match status" value="1"/>
</dbReference>
<protein>
    <recommendedName>
        <fullName evidence="8">Histidine kinase</fullName>
    </recommendedName>
</protein>
<dbReference type="PROSITE" id="PS50885">
    <property type="entry name" value="HAMP"/>
    <property type="match status" value="1"/>
</dbReference>
<dbReference type="NCBIfam" id="TIGR00229">
    <property type="entry name" value="sensory_box"/>
    <property type="match status" value="1"/>
</dbReference>
<dbReference type="PROSITE" id="PS50883">
    <property type="entry name" value="EAL"/>
    <property type="match status" value="1"/>
</dbReference>
<evidence type="ECO:0000256" key="1">
    <source>
        <dbReference type="ARBA" id="ARBA00001946"/>
    </source>
</evidence>
<dbReference type="SMART" id="SM00267">
    <property type="entry name" value="GGDEF"/>
    <property type="match status" value="1"/>
</dbReference>
<dbReference type="SMART" id="SM00052">
    <property type="entry name" value="EAL"/>
    <property type="match status" value="1"/>
</dbReference>
<dbReference type="Proteomes" id="UP000179786">
    <property type="component" value="Unassembled WGS sequence"/>
</dbReference>
<keyword evidence="2" id="KW-0472">Membrane</keyword>
<feature type="domain" description="GGDEF" evidence="5">
    <location>
        <begin position="417"/>
        <end position="550"/>
    </location>
</feature>
<dbReference type="SUPFAM" id="SSF55785">
    <property type="entry name" value="PYP-like sensor domain (PAS domain)"/>
    <property type="match status" value="1"/>
</dbReference>
<feature type="domain" description="HAMP" evidence="4">
    <location>
        <begin position="201"/>
        <end position="253"/>
    </location>
</feature>
<evidence type="ECO:0000313" key="6">
    <source>
        <dbReference type="EMBL" id="OHU89865.1"/>
    </source>
</evidence>
<keyword evidence="7" id="KW-1185">Reference proteome</keyword>
<comment type="cofactor">
    <cofactor evidence="1">
        <name>Mg(2+)</name>
        <dbReference type="ChEBI" id="CHEBI:18420"/>
    </cofactor>
</comment>
<dbReference type="InterPro" id="IPR035965">
    <property type="entry name" value="PAS-like_dom_sf"/>
</dbReference>
<dbReference type="PANTHER" id="PTHR44757:SF2">
    <property type="entry name" value="BIOFILM ARCHITECTURE MAINTENANCE PROTEIN MBAA"/>
    <property type="match status" value="1"/>
</dbReference>
<dbReference type="InterPro" id="IPR001633">
    <property type="entry name" value="EAL_dom"/>
</dbReference>
<dbReference type="Gene3D" id="3.20.20.450">
    <property type="entry name" value="EAL domain"/>
    <property type="match status" value="1"/>
</dbReference>
<dbReference type="CDD" id="cd01948">
    <property type="entry name" value="EAL"/>
    <property type="match status" value="1"/>
</dbReference>
<dbReference type="InterPro" id="IPR000014">
    <property type="entry name" value="PAS"/>
</dbReference>
<dbReference type="SMART" id="SM00304">
    <property type="entry name" value="HAMP"/>
    <property type="match status" value="1"/>
</dbReference>
<evidence type="ECO:0000259" key="4">
    <source>
        <dbReference type="PROSITE" id="PS50885"/>
    </source>
</evidence>
<dbReference type="GO" id="GO:0007165">
    <property type="term" value="P:signal transduction"/>
    <property type="evidence" value="ECO:0007669"/>
    <property type="project" value="InterPro"/>
</dbReference>
<evidence type="ECO:0008006" key="8">
    <source>
        <dbReference type="Google" id="ProtNLM"/>
    </source>
</evidence>
<name>A0A1S1MT09_9GAMM</name>
<dbReference type="GO" id="GO:0003824">
    <property type="term" value="F:catalytic activity"/>
    <property type="evidence" value="ECO:0007669"/>
    <property type="project" value="UniProtKB-ARBA"/>
</dbReference>
<gene>
    <name evidence="6" type="ORF">BET10_16465</name>
</gene>
<dbReference type="Gene3D" id="6.10.340.10">
    <property type="match status" value="1"/>
</dbReference>
<dbReference type="Pfam" id="PF00990">
    <property type="entry name" value="GGDEF"/>
    <property type="match status" value="1"/>
</dbReference>
<evidence type="ECO:0000256" key="2">
    <source>
        <dbReference type="SAM" id="Phobius"/>
    </source>
</evidence>
<dbReference type="Pfam" id="PF00563">
    <property type="entry name" value="EAL"/>
    <property type="match status" value="1"/>
</dbReference>
<sequence>MKALYSINIKLWLSILAALIFLLFSVIITFHTYYTQLDTLISSSQESLSQELPIFSHKLERALSANNTENATFALNTKMSRVNYQHVLVLDPDGHIIAAPERHMQTQHFSKFDLPINFKLLQTALAQNARIIEFNESKFVFEAYFPLQFQHRDETKTAILFATYHIAHEVQSVLEIGLNKSFIVALLLLCLICLTAMFVYAFITKPINQLIYVGQKLRSLDFSQRAKIEGSGELKLLADNFNDMADNLQEKIAAQKAAELYALSKHNLLESIFSALPDLFIVIDSHGKVIEFSNSHQNDMFVESPPLIGCDVTTLLPNTIMKRFNGAIKETRKYKKLTCIEYPFTHRHQEKFMEARVSVMPLSSHVVIVLRDITQRKRQEELIFHHAFFDTLTNLPNRFLVMERLTQQIKTATRNKTIIAVIFIDLDDFKKVNDSLGHEIGDKLLIASAQRLQDTLRDEDTVARLGGDEFVILINNLHNSEDIIPIAANLVRRFRIPLNIDKREFSISLSLGVSVYPQDGSTPSALLRKADSAMYHSKQQGRNTYSFFTEKMSQDLSRRLLLEEHMRHALEHGEFEVYYQPQFTIDNNELIGAEALLRWHNKTLGTVSPSEFIPLAESNGEIVAIGKFVLQSAIKQIKKWQSVLERPLKVAVNLSPRQFKDRTLIEDIHKYIQQSQIPTSLLELEITEGVLLSGDDALKDSLDNLHQLGLVISMDDFGTGYSSLNYLRQYPFDILKIDQSFIADLSTSQAADELVNSIITMSHSLGIRVVAEGIETLSQLKILQNYQCDIGQGFLLGEPMTSEDFEHSIGITRERYSKG</sequence>
<evidence type="ECO:0000313" key="7">
    <source>
        <dbReference type="Proteomes" id="UP000179786"/>
    </source>
</evidence>
<evidence type="ECO:0000259" key="5">
    <source>
        <dbReference type="PROSITE" id="PS50887"/>
    </source>
</evidence>
<accession>A0A1S1MT09</accession>
<feature type="transmembrane region" description="Helical" evidence="2">
    <location>
        <begin position="182"/>
        <end position="203"/>
    </location>
</feature>
<dbReference type="SUPFAM" id="SSF55073">
    <property type="entry name" value="Nucleotide cyclase"/>
    <property type="match status" value="1"/>
</dbReference>
<dbReference type="CDD" id="cd01949">
    <property type="entry name" value="GGDEF"/>
    <property type="match status" value="1"/>
</dbReference>
<dbReference type="InterPro" id="IPR000160">
    <property type="entry name" value="GGDEF_dom"/>
</dbReference>
<dbReference type="InterPro" id="IPR052155">
    <property type="entry name" value="Biofilm_reg_signaling"/>
</dbReference>
<dbReference type="PROSITE" id="PS50887">
    <property type="entry name" value="GGDEF"/>
    <property type="match status" value="1"/>
</dbReference>
<feature type="domain" description="EAL" evidence="3">
    <location>
        <begin position="559"/>
        <end position="813"/>
    </location>
</feature>
<dbReference type="AlphaFoldDB" id="A0A1S1MT09"/>
<dbReference type="Pfam" id="PF00672">
    <property type="entry name" value="HAMP"/>
    <property type="match status" value="1"/>
</dbReference>
<evidence type="ECO:0000259" key="3">
    <source>
        <dbReference type="PROSITE" id="PS50883"/>
    </source>
</evidence>
<keyword evidence="2" id="KW-0812">Transmembrane</keyword>
<dbReference type="InterPro" id="IPR035919">
    <property type="entry name" value="EAL_sf"/>
</dbReference>
<dbReference type="InterPro" id="IPR043128">
    <property type="entry name" value="Rev_trsase/Diguanyl_cyclase"/>
</dbReference>
<dbReference type="SUPFAM" id="SSF141868">
    <property type="entry name" value="EAL domain-like"/>
    <property type="match status" value="1"/>
</dbReference>
<keyword evidence="2" id="KW-1133">Transmembrane helix</keyword>
<dbReference type="PANTHER" id="PTHR44757">
    <property type="entry name" value="DIGUANYLATE CYCLASE DGCP"/>
    <property type="match status" value="1"/>
</dbReference>
<dbReference type="Gene3D" id="3.30.70.270">
    <property type="match status" value="1"/>
</dbReference>
<feature type="transmembrane region" description="Helical" evidence="2">
    <location>
        <begin position="12"/>
        <end position="34"/>
    </location>
</feature>
<dbReference type="FunFam" id="3.30.70.270:FF:000001">
    <property type="entry name" value="Diguanylate cyclase domain protein"/>
    <property type="match status" value="1"/>
</dbReference>
<dbReference type="GO" id="GO:0016020">
    <property type="term" value="C:membrane"/>
    <property type="evidence" value="ECO:0007669"/>
    <property type="project" value="InterPro"/>
</dbReference>
<dbReference type="STRING" id="1859457.BET10_16465"/>
<organism evidence="6 7">
    <name type="scientific">Pseudoalteromonas amylolytica</name>
    <dbReference type="NCBI Taxonomy" id="1859457"/>
    <lineage>
        <taxon>Bacteria</taxon>
        <taxon>Pseudomonadati</taxon>
        <taxon>Pseudomonadota</taxon>
        <taxon>Gammaproteobacteria</taxon>
        <taxon>Alteromonadales</taxon>
        <taxon>Pseudoalteromonadaceae</taxon>
        <taxon>Pseudoalteromonas</taxon>
    </lineage>
</organism>
<proteinExistence type="predicted"/>
<dbReference type="SUPFAM" id="SSF158472">
    <property type="entry name" value="HAMP domain-like"/>
    <property type="match status" value="1"/>
</dbReference>
<reference evidence="6 7" key="1">
    <citation type="submission" date="2016-09" db="EMBL/GenBank/DDBJ databases">
        <title>Pseudoalteromonas amylolytica sp. nov., isolated from the surface seawater.</title>
        <authorList>
            <person name="Wu Y.-H."/>
            <person name="Cheng H."/>
            <person name="Jin X.-B."/>
            <person name="Wang C.-S."/>
            <person name="Xu X.-W."/>
        </authorList>
    </citation>
    <scope>NUCLEOTIDE SEQUENCE [LARGE SCALE GENOMIC DNA]</scope>
    <source>
        <strain evidence="6 7">JW1</strain>
    </source>
</reference>
<dbReference type="InterPro" id="IPR029787">
    <property type="entry name" value="Nucleotide_cyclase"/>
</dbReference>